<dbReference type="EMBL" id="MNCJ02000322">
    <property type="protein sequence ID" value="KAF5799246.1"/>
    <property type="molecule type" value="Genomic_DNA"/>
</dbReference>
<evidence type="ECO:0000256" key="6">
    <source>
        <dbReference type="ARBA" id="ARBA00022759"/>
    </source>
</evidence>
<dbReference type="Pfam" id="PF00078">
    <property type="entry name" value="RVT_1"/>
    <property type="match status" value="1"/>
</dbReference>
<dbReference type="InterPro" id="IPR021109">
    <property type="entry name" value="Peptidase_aspartic_dom_sf"/>
</dbReference>
<dbReference type="CDD" id="cd00303">
    <property type="entry name" value="retropepsin_like"/>
    <property type="match status" value="1"/>
</dbReference>
<dbReference type="Pfam" id="PF19259">
    <property type="entry name" value="Ty3_capsid"/>
    <property type="match status" value="1"/>
</dbReference>
<dbReference type="Proteomes" id="UP000215914">
    <property type="component" value="Chromosome 7"/>
</dbReference>
<keyword evidence="7 11" id="KW-0378">Hydrolase</keyword>
<protein>
    <recommendedName>
        <fullName evidence="1">RNA-directed DNA polymerase</fullName>
        <ecNumber evidence="1">2.7.7.49</ecNumber>
    </recommendedName>
</protein>
<dbReference type="PANTHER" id="PTHR37984:SF5">
    <property type="entry name" value="PROTEIN NYNRIN-LIKE"/>
    <property type="match status" value="1"/>
</dbReference>
<feature type="compositionally biased region" description="Basic and acidic residues" evidence="9">
    <location>
        <begin position="192"/>
        <end position="206"/>
    </location>
</feature>
<keyword evidence="4 11" id="KW-0548">Nucleotidyltransferase</keyword>
<dbReference type="Gramene" id="mRNA:HanXRQr2_Chr07g0302371">
    <property type="protein sequence ID" value="CDS:HanXRQr2_Chr07g0302371.1"/>
    <property type="gene ID" value="HanXRQr2_Chr07g0302371"/>
</dbReference>
<dbReference type="GO" id="GO:0004519">
    <property type="term" value="F:endonuclease activity"/>
    <property type="evidence" value="ECO:0007669"/>
    <property type="project" value="UniProtKB-KW"/>
</dbReference>
<name>A0A251UC23_HELAN</name>
<accession>A0A251UC23</accession>
<reference evidence="11 13" key="1">
    <citation type="journal article" date="2017" name="Nature">
        <title>The sunflower genome provides insights into oil metabolism, flowering and Asterid evolution.</title>
        <authorList>
            <person name="Badouin H."/>
            <person name="Gouzy J."/>
            <person name="Grassa C.J."/>
            <person name="Murat F."/>
            <person name="Staton S.E."/>
            <person name="Cottret L."/>
            <person name="Lelandais-Briere C."/>
            <person name="Owens G.L."/>
            <person name="Carrere S."/>
            <person name="Mayjonade B."/>
            <person name="Legrand L."/>
            <person name="Gill N."/>
            <person name="Kane N.C."/>
            <person name="Bowers J.E."/>
            <person name="Hubner S."/>
            <person name="Bellec A."/>
            <person name="Berard A."/>
            <person name="Berges H."/>
            <person name="Blanchet N."/>
            <person name="Boniface M.C."/>
            <person name="Brunel D."/>
            <person name="Catrice O."/>
            <person name="Chaidir N."/>
            <person name="Claudel C."/>
            <person name="Donnadieu C."/>
            <person name="Faraut T."/>
            <person name="Fievet G."/>
            <person name="Helmstetter N."/>
            <person name="King M."/>
            <person name="Knapp S.J."/>
            <person name="Lai Z."/>
            <person name="Le Paslier M.C."/>
            <person name="Lippi Y."/>
            <person name="Lorenzon L."/>
            <person name="Mandel J.R."/>
            <person name="Marage G."/>
            <person name="Marchand G."/>
            <person name="Marquand E."/>
            <person name="Bret-Mestries E."/>
            <person name="Morien E."/>
            <person name="Nambeesan S."/>
            <person name="Nguyen T."/>
            <person name="Pegot-Espagnet P."/>
            <person name="Pouilly N."/>
            <person name="Raftis F."/>
            <person name="Sallet E."/>
            <person name="Schiex T."/>
            <person name="Thomas J."/>
            <person name="Vandecasteele C."/>
            <person name="Vares D."/>
            <person name="Vear F."/>
            <person name="Vautrin S."/>
            <person name="Crespi M."/>
            <person name="Mangin B."/>
            <person name="Burke J.M."/>
            <person name="Salse J."/>
            <person name="Munos S."/>
            <person name="Vincourt P."/>
            <person name="Rieseberg L.H."/>
            <person name="Langlade N.B."/>
        </authorList>
    </citation>
    <scope>NUCLEOTIDE SEQUENCE [LARGE SCALE GENOMIC DNA]</scope>
    <source>
        <strain evidence="13">cv. SF193</strain>
        <tissue evidence="11">Leaves</tissue>
    </source>
</reference>
<dbReference type="PROSITE" id="PS50878">
    <property type="entry name" value="RT_POL"/>
    <property type="match status" value="1"/>
</dbReference>
<dbReference type="EMBL" id="CM007896">
    <property type="protein sequence ID" value="OTG20629.1"/>
    <property type="molecule type" value="Genomic_DNA"/>
</dbReference>
<sequence>MFDDEPRTKSCTYKYFVSCKPRDFTGEKGAIDCMTWLDEMDNVVDISGCAKRDIVKYVSQSFKGEALAWWKSLIQAAGKIPLYNMSWEQFVVLIKENYCPQHEVERIESDFLSWVMRNLDCQAYLTSFNTMSRLVPYLVTPEPKRIARFIGGLAPEIKASVKASRTTTFRSVADLSLSLTLDAVRMRLLKNSEESKRKREDDTSRRSEKKHKGNSDHKKESGSNKGNQRTEEKPKCSTCQKRHFGKCRLETKSQSGSPACGLCKSKEHKTIDCKRIKDATYYGCNEKGHIKTNCPKYAKKPEEAKKTNARVFQMNVQEAIQDDNVITCTFLINDIHARVLFDSGADKSFVDNKFCELLKLPVKTLSVKYEVELADGTLETASTILDGCFISIRNHSFPMSLLPLKLAGFDIVLGMDWLSHNQAQIICNKKQVVIKTPSGESLTIQGDTRYGLLGQVSMLKASRCLKKGCVIYMAQVTIDEQKPKVEDIPVISEYPEVFPEELPGLPPDRQVEFRIDIIPGAAPVARALYRLAPTEMKELRTQLDDLLAKGFIRPSSSPWGAPILFVKKKDGSMRLCIDYRELNKVTIKNRYPLPRIDDLFDQLQGASYFSKIDLRSGYHQLKVRDEDVHKTAFRTRYGHYEFLVMPFGLTNAPAAIMDLMNRVCKPYLDKFVIVFIDDILIYSKSQADHEKHLHCILKLLHQERLYAKFSKCEFWLREVQFLGHVVSERGIQVDPAKIEAIMNWQEPKMPTEIRSFLGLAGYYRRFIENFSRIAAPPTLLTRKNSKFDWGPKQQESFDVLKQKLSNAPVLTLPDGIEEFVVYCDASHTGMGCVLMQKGKVIAYASRQLKVHEKNYTTHDLELGAVVFALKLWRHYLYGTKCVIYSDHKSLQHLFNQKDLNMRQRRWMETLNDYHCEIRYHPGKANVVVDALSRKERVKPIRINAKSIEIKNNLNERLLAAQKEAVLEANYPDEKLGVTEEQLSYGKDGILRLNGRIWVPVYGGLRDVILQEAHNSKYSVHPGSDKMYQDVKENYWWISLKKSIAAYVAKCLTCAQVKAEHQKPSGLLQQPEIPTWKWEMVTMDFITKLPKTKKGNDTNG</sequence>
<evidence type="ECO:0000256" key="4">
    <source>
        <dbReference type="ARBA" id="ARBA00022695"/>
    </source>
</evidence>
<evidence type="ECO:0000313" key="11">
    <source>
        <dbReference type="EMBL" id="KAF5799246.1"/>
    </source>
</evidence>
<keyword evidence="8 12" id="KW-0695">RNA-directed DNA polymerase</keyword>
<dbReference type="FunFam" id="3.30.70.270:FF:000020">
    <property type="entry name" value="Transposon Tf2-6 polyprotein-like Protein"/>
    <property type="match status" value="1"/>
</dbReference>
<dbReference type="GO" id="GO:0008233">
    <property type="term" value="F:peptidase activity"/>
    <property type="evidence" value="ECO:0007669"/>
    <property type="project" value="UniProtKB-KW"/>
</dbReference>
<dbReference type="Pfam" id="PF17917">
    <property type="entry name" value="RT_RNaseH"/>
    <property type="match status" value="1"/>
</dbReference>
<dbReference type="InterPro" id="IPR045358">
    <property type="entry name" value="Ty3_capsid"/>
</dbReference>
<dbReference type="Gene3D" id="3.30.70.270">
    <property type="match status" value="2"/>
</dbReference>
<keyword evidence="6" id="KW-0255">Endonuclease</keyword>
<dbReference type="InParanoid" id="A0A251UC23"/>
<dbReference type="STRING" id="4232.A0A251UC23"/>
<dbReference type="Gene3D" id="3.10.10.10">
    <property type="entry name" value="HIV Type 1 Reverse Transcriptase, subunit A, domain 1"/>
    <property type="match status" value="1"/>
</dbReference>
<dbReference type="SUPFAM" id="SSF50630">
    <property type="entry name" value="Acid proteases"/>
    <property type="match status" value="1"/>
</dbReference>
<organism evidence="12 13">
    <name type="scientific">Helianthus annuus</name>
    <name type="common">Common sunflower</name>
    <dbReference type="NCBI Taxonomy" id="4232"/>
    <lineage>
        <taxon>Eukaryota</taxon>
        <taxon>Viridiplantae</taxon>
        <taxon>Streptophyta</taxon>
        <taxon>Embryophyta</taxon>
        <taxon>Tracheophyta</taxon>
        <taxon>Spermatophyta</taxon>
        <taxon>Magnoliopsida</taxon>
        <taxon>eudicotyledons</taxon>
        <taxon>Gunneridae</taxon>
        <taxon>Pentapetalae</taxon>
        <taxon>asterids</taxon>
        <taxon>campanulids</taxon>
        <taxon>Asterales</taxon>
        <taxon>Asteraceae</taxon>
        <taxon>Asteroideae</taxon>
        <taxon>Heliantheae alliance</taxon>
        <taxon>Heliantheae</taxon>
        <taxon>Helianthus</taxon>
    </lineage>
</organism>
<dbReference type="OMA" id="WSSECEC"/>
<gene>
    <name evidence="12" type="ORF">HannXRQ_Chr07g0195221</name>
    <name evidence="11" type="ORF">HanXRQr2_Chr07g0302371</name>
</gene>
<dbReference type="PANTHER" id="PTHR37984">
    <property type="entry name" value="PROTEIN CBG26694"/>
    <property type="match status" value="1"/>
</dbReference>
<dbReference type="Pfam" id="PF17921">
    <property type="entry name" value="Integrase_H2C2"/>
    <property type="match status" value="1"/>
</dbReference>
<evidence type="ECO:0000256" key="2">
    <source>
        <dbReference type="ARBA" id="ARBA00022670"/>
    </source>
</evidence>
<dbReference type="Gene3D" id="2.40.70.10">
    <property type="entry name" value="Acid Proteases"/>
    <property type="match status" value="1"/>
</dbReference>
<proteinExistence type="predicted"/>
<keyword evidence="5" id="KW-0540">Nuclease</keyword>
<dbReference type="InterPro" id="IPR036397">
    <property type="entry name" value="RNaseH_sf"/>
</dbReference>
<dbReference type="InterPro" id="IPR043502">
    <property type="entry name" value="DNA/RNA_pol_sf"/>
</dbReference>
<dbReference type="CDD" id="cd01647">
    <property type="entry name" value="RT_LTR"/>
    <property type="match status" value="1"/>
</dbReference>
<dbReference type="SUPFAM" id="SSF57756">
    <property type="entry name" value="Retrovirus zinc finger-like domains"/>
    <property type="match status" value="1"/>
</dbReference>
<evidence type="ECO:0000256" key="5">
    <source>
        <dbReference type="ARBA" id="ARBA00022722"/>
    </source>
</evidence>
<dbReference type="InterPro" id="IPR041373">
    <property type="entry name" value="RT_RNaseH"/>
</dbReference>
<dbReference type="CDD" id="cd09274">
    <property type="entry name" value="RNase_HI_RT_Ty3"/>
    <property type="match status" value="1"/>
</dbReference>
<dbReference type="GO" id="GO:0003676">
    <property type="term" value="F:nucleic acid binding"/>
    <property type="evidence" value="ECO:0007669"/>
    <property type="project" value="InterPro"/>
</dbReference>
<evidence type="ECO:0000313" key="12">
    <source>
        <dbReference type="EMBL" id="OTG20629.1"/>
    </source>
</evidence>
<dbReference type="EC" id="2.7.7.49" evidence="1"/>
<dbReference type="InterPro" id="IPR043128">
    <property type="entry name" value="Rev_trsase/Diguanyl_cyclase"/>
</dbReference>
<dbReference type="InterPro" id="IPR036875">
    <property type="entry name" value="Znf_CCHC_sf"/>
</dbReference>
<evidence type="ECO:0000259" key="10">
    <source>
        <dbReference type="PROSITE" id="PS50878"/>
    </source>
</evidence>
<reference evidence="11" key="3">
    <citation type="submission" date="2020-06" db="EMBL/GenBank/DDBJ databases">
        <title>Helianthus annuus Genome sequencing and assembly Release 2.</title>
        <authorList>
            <person name="Gouzy J."/>
            <person name="Langlade N."/>
            <person name="Munos S."/>
        </authorList>
    </citation>
    <scope>NUCLEOTIDE SEQUENCE</scope>
    <source>
        <tissue evidence="11">Leaves</tissue>
    </source>
</reference>
<dbReference type="Gene3D" id="1.10.340.70">
    <property type="match status" value="1"/>
</dbReference>
<reference evidence="12" key="2">
    <citation type="submission" date="2017-02" db="EMBL/GenBank/DDBJ databases">
        <title>Sunflower complete genome.</title>
        <authorList>
            <person name="Langlade N."/>
            <person name="Munos S."/>
        </authorList>
    </citation>
    <scope>NUCLEOTIDE SEQUENCE [LARGE SCALE GENOMIC DNA]</scope>
    <source>
        <tissue evidence="12">Leaves</tissue>
    </source>
</reference>
<keyword evidence="13" id="KW-1185">Reference proteome</keyword>
<dbReference type="InterPro" id="IPR000477">
    <property type="entry name" value="RT_dom"/>
</dbReference>
<evidence type="ECO:0000256" key="9">
    <source>
        <dbReference type="SAM" id="MobiDB-lite"/>
    </source>
</evidence>
<keyword evidence="3 11" id="KW-0808">Transferase</keyword>
<dbReference type="InterPro" id="IPR041588">
    <property type="entry name" value="Integrase_H2C2"/>
</dbReference>
<dbReference type="GO" id="GO:0008270">
    <property type="term" value="F:zinc ion binding"/>
    <property type="evidence" value="ECO:0007669"/>
    <property type="project" value="InterPro"/>
</dbReference>
<feature type="compositionally biased region" description="Basic and acidic residues" evidence="9">
    <location>
        <begin position="213"/>
        <end position="235"/>
    </location>
</feature>
<evidence type="ECO:0000256" key="1">
    <source>
        <dbReference type="ARBA" id="ARBA00012493"/>
    </source>
</evidence>
<feature type="domain" description="Reverse transcriptase" evidence="10">
    <location>
        <begin position="547"/>
        <end position="726"/>
    </location>
</feature>
<dbReference type="SUPFAM" id="SSF56672">
    <property type="entry name" value="DNA/RNA polymerases"/>
    <property type="match status" value="1"/>
</dbReference>
<dbReference type="GO" id="GO:0006508">
    <property type="term" value="P:proteolysis"/>
    <property type="evidence" value="ECO:0007669"/>
    <property type="project" value="UniProtKB-KW"/>
</dbReference>
<evidence type="ECO:0000313" key="13">
    <source>
        <dbReference type="Proteomes" id="UP000215914"/>
    </source>
</evidence>
<dbReference type="Pfam" id="PF08284">
    <property type="entry name" value="RVP_2"/>
    <property type="match status" value="1"/>
</dbReference>
<evidence type="ECO:0000256" key="8">
    <source>
        <dbReference type="ARBA" id="ARBA00022918"/>
    </source>
</evidence>
<dbReference type="Gene3D" id="3.30.420.10">
    <property type="entry name" value="Ribonuclease H-like superfamily/Ribonuclease H"/>
    <property type="match status" value="1"/>
</dbReference>
<dbReference type="GO" id="GO:0003964">
    <property type="term" value="F:RNA-directed DNA polymerase activity"/>
    <property type="evidence" value="ECO:0007669"/>
    <property type="project" value="UniProtKB-KW"/>
</dbReference>
<evidence type="ECO:0000256" key="7">
    <source>
        <dbReference type="ARBA" id="ARBA00022801"/>
    </source>
</evidence>
<feature type="region of interest" description="Disordered" evidence="9">
    <location>
        <begin position="192"/>
        <end position="235"/>
    </location>
</feature>
<dbReference type="AlphaFoldDB" id="A0A251UC23"/>
<evidence type="ECO:0000256" key="3">
    <source>
        <dbReference type="ARBA" id="ARBA00022679"/>
    </source>
</evidence>
<dbReference type="FunFam" id="3.10.10.10:FF:000007">
    <property type="entry name" value="Retrovirus-related Pol polyprotein from transposon 17.6-like Protein"/>
    <property type="match status" value="1"/>
</dbReference>
<keyword evidence="2" id="KW-0645">Protease</keyword>
<dbReference type="InterPro" id="IPR050951">
    <property type="entry name" value="Retrovirus_Pol_polyprotein"/>
</dbReference>